<dbReference type="GO" id="GO:0020002">
    <property type="term" value="C:host cell plasma membrane"/>
    <property type="evidence" value="ECO:0007669"/>
    <property type="project" value="UniProtKB-SubCell"/>
</dbReference>
<evidence type="ECO:0000256" key="11">
    <source>
        <dbReference type="ARBA" id="ARBA00022581"/>
    </source>
</evidence>
<evidence type="ECO:0000256" key="20">
    <source>
        <dbReference type="ARBA" id="ARBA00022879"/>
    </source>
</evidence>
<dbReference type="Proteomes" id="UP000132114">
    <property type="component" value="Genome"/>
</dbReference>
<comment type="PTM">
    <text evidence="32">Highly glycosylated by host. The high number of glycan on the protein is reffered to as 'glycan shield' because it contributes to hide protein sequence from adaptive immune system.</text>
</comment>
<feature type="region of interest" description="MPER; binding to GalCer" evidence="32">
    <location>
        <begin position="655"/>
        <end position="676"/>
    </location>
</feature>
<keyword evidence="21 32" id="KW-1164">Virus endocytosis by host</keyword>
<evidence type="ECO:0000256" key="29">
    <source>
        <dbReference type="ARBA" id="ARBA00023280"/>
    </source>
</evidence>
<feature type="site" description="Cleavage; by host furin" evidence="32">
    <location>
        <begin position="504"/>
        <end position="505"/>
    </location>
</feature>
<dbReference type="GO" id="GO:0019082">
    <property type="term" value="P:viral protein processing"/>
    <property type="evidence" value="ECO:0007669"/>
    <property type="project" value="UniProtKB-UniRule"/>
</dbReference>
<keyword evidence="28 32" id="KW-0325">Glycoprotein</keyword>
<dbReference type="CDD" id="cd09909">
    <property type="entry name" value="HIV-1-like_HR1-HR2"/>
    <property type="match status" value="1"/>
</dbReference>
<evidence type="ECO:0000256" key="2">
    <source>
        <dbReference type="ARBA" id="ARBA00004433"/>
    </source>
</evidence>
<evidence type="ECO:0000256" key="8">
    <source>
        <dbReference type="ARBA" id="ARBA00022510"/>
    </source>
</evidence>
<comment type="subcellular location">
    <molecule>Transmembrane protein gp41</molecule>
    <subcellularLocation>
        <location evidence="32">Virion membrane</location>
        <topology evidence="32">Single-pass type I membrane protein</topology>
    </subcellularLocation>
    <subcellularLocation>
        <location evidence="32">Host cell membrane</location>
        <topology evidence="32">Single-pass type I membrane protein</topology>
    </subcellularLocation>
    <subcellularLocation>
        <location evidence="32">Host endosome membrane</location>
        <topology evidence="32">Single-pass type I membrane protein</topology>
    </subcellularLocation>
    <text evidence="32">It is probably concentrated at the site of budding and incorporated into the virions possibly by contacts between the cytoplasmic tail of Env and the N-terminus of Gag.</text>
</comment>
<comment type="domain">
    <text evidence="32">The YXXL motif is involved in determining the exact site of viral release at the surface of infected mononuclear cells and promotes endocytosis. YXXL and di-leucine endocytosis motifs interact directly or indirectly with the clathrin adapter complexes, opperate independently, and their activities are not additive.</text>
</comment>
<feature type="region of interest" description="CD4-binding loop" evidence="32">
    <location>
        <begin position="360"/>
        <end position="370"/>
    </location>
</feature>
<keyword evidence="22 32" id="KW-1133">Transmembrane helix</keyword>
<dbReference type="GO" id="GO:0016020">
    <property type="term" value="C:membrane"/>
    <property type="evidence" value="ECO:0007669"/>
    <property type="project" value="UniProtKB-UniRule"/>
</dbReference>
<comment type="function">
    <text evidence="32">Envelope glycoprotein gp160: Oligomerizes in the host endoplasmic reticulum into predominantly trimers. In a second time, gp160 transits in the host Golgi, where glycosylation is completed. The precursor is then proteolytically cleaved in the trans-Golgi and thereby activated by cellular furin or furin-like proteases to produce gp120 and gp41.</text>
</comment>
<evidence type="ECO:0000313" key="38">
    <source>
        <dbReference type="Proteomes" id="UP000132114"/>
    </source>
</evidence>
<evidence type="ECO:0000256" key="32">
    <source>
        <dbReference type="HAMAP-Rule" id="MF_04083"/>
    </source>
</evidence>
<keyword evidence="29 32" id="KW-0899">Viral immunoevasion</keyword>
<evidence type="ECO:0000256" key="1">
    <source>
        <dbReference type="ARBA" id="ARBA00004402"/>
    </source>
</evidence>
<evidence type="ECO:0000256" key="4">
    <source>
        <dbReference type="ARBA" id="ARBA00004563"/>
    </source>
</evidence>
<dbReference type="GO" id="GO:0055036">
    <property type="term" value="C:virion membrane"/>
    <property type="evidence" value="ECO:0007669"/>
    <property type="project" value="UniProtKB-SubCell"/>
</dbReference>
<dbReference type="SUPFAM" id="SSF56502">
    <property type="entry name" value="gp120 core"/>
    <property type="match status" value="2"/>
</dbReference>
<keyword evidence="14 32" id="KW-0812">Transmembrane</keyword>
<protein>
    <recommendedName>
        <fullName evidence="32">Envelope glycoprotein gp160</fullName>
    </recommendedName>
    <alternativeName>
        <fullName evidence="32">Env polyprotein</fullName>
    </alternativeName>
    <component>
        <recommendedName>
            <fullName evidence="32">Surface protein gp120</fullName>
            <shortName evidence="32">SU</shortName>
        </recommendedName>
        <alternativeName>
            <fullName evidence="32">Glycoprotein 120</fullName>
            <shortName evidence="32">gp120</shortName>
        </alternativeName>
    </component>
    <component>
        <recommendedName>
            <fullName evidence="32">Transmembrane protein gp41</fullName>
            <shortName evidence="32">TM</shortName>
        </recommendedName>
        <alternativeName>
            <fullName evidence="32">Glycoprotein 41</fullName>
            <shortName evidence="32">gp41</shortName>
        </alternativeName>
    </component>
</protein>
<dbReference type="Gene3D" id="2.170.40.20">
    <property type="entry name" value="Human immunodeficiency virus 1, Gp160, envelope glycoprotein"/>
    <property type="match status" value="2"/>
</dbReference>
<evidence type="ECO:0000256" key="5">
    <source>
        <dbReference type="ARBA" id="ARBA00004578"/>
    </source>
</evidence>
<comment type="function">
    <text evidence="32">Transmembrane protein gp41: Acts as a class I viral fusion protein. Under the current model, the protein has at least 3 conformational states: pre-fusion native state, pre-hairpin intermediate state, and post-fusion hairpin state. During fusion of viral and target intracellular membranes, the coiled coil regions (heptad repeats) assume a trimer-of-hairpins structure, positioning the fusion peptide in close proximity to the C-terminal region of the ectodomain. The formation of this structure appears to drive apposition and subsequent fusion of viral and target cell membranes. Complete fusion occurs in host cell endosomes and is dynamin-dependent, however some lipid transfer might occur at the plasma membrane. The virus undergoes clathrin-dependent internalization long before endosomal fusion, thus minimizing the surface exposure of conserved viral epitopes during fusion and reducing the efficacy of inhibitors targeting these epitopes. Membranes fusion leads to delivery of the nucleocapsid into the cytoplasm.</text>
</comment>
<dbReference type="GO" id="GO:1903908">
    <property type="term" value="P:positive regulation of plasma membrane raft polarization"/>
    <property type="evidence" value="ECO:0007669"/>
    <property type="project" value="UniProtKB-UniRule"/>
</dbReference>
<dbReference type="Gene3D" id="1.20.5.490">
    <property type="entry name" value="Single helix bin"/>
    <property type="match status" value="1"/>
</dbReference>
<dbReference type="GO" id="GO:0052031">
    <property type="term" value="P:symbiont-mediated perturbation of host defense response"/>
    <property type="evidence" value="ECO:0007669"/>
    <property type="project" value="UniProtKB-UniRule"/>
</dbReference>
<evidence type="ECO:0000256" key="24">
    <source>
        <dbReference type="ARBA" id="ARBA00023054"/>
    </source>
</evidence>
<feature type="short sequence motif" description="YXXL motif; contains endocytosis signal" evidence="32">
    <location>
        <begin position="705"/>
        <end position="708"/>
    </location>
</feature>
<dbReference type="Pfam" id="PF00516">
    <property type="entry name" value="GP120"/>
    <property type="match status" value="1"/>
</dbReference>
<feature type="transmembrane region" description="Helical" evidence="33">
    <location>
        <begin position="671"/>
        <end position="698"/>
    </location>
</feature>
<feature type="region of interest" description="V2" evidence="32">
    <location>
        <begin position="153"/>
        <end position="192"/>
    </location>
</feature>
<dbReference type="SUPFAM" id="SSF58069">
    <property type="entry name" value="Virus ectodomain"/>
    <property type="match status" value="1"/>
</dbReference>
<keyword evidence="20 32" id="KW-0261">Viral envelope protein</keyword>
<comment type="subcellular location">
    <subcellularLocation>
        <location evidence="3">Host cell membrane</location>
        <topology evidence="3">Peripheral membrane protein</topology>
    </subcellularLocation>
    <subcellularLocation>
        <location evidence="1">Host cell membrane</location>
        <topology evidence="1">Single-pass type I membrane protein</topology>
    </subcellularLocation>
    <subcellularLocation>
        <location evidence="2">Host endosome membrane</location>
        <topology evidence="2">Peripheral membrane protein</topology>
    </subcellularLocation>
    <subcellularLocation>
        <location evidence="5">Host endosome membrane</location>
        <topology evidence="5">Single-pass type I membrane protein</topology>
    </subcellularLocation>
    <subcellularLocation>
        <location evidence="6">Virion membrane</location>
        <topology evidence="6">Peripheral membrane protein</topology>
    </subcellularLocation>
    <subcellularLocation>
        <location evidence="4">Virion membrane</location>
        <topology evidence="4">Single-pass type I membrane protein</topology>
    </subcellularLocation>
</comment>
<evidence type="ECO:0000256" key="13">
    <source>
        <dbReference type="ARBA" id="ARBA00022685"/>
    </source>
</evidence>
<comment type="domain">
    <text evidence="32">The CD4-binding region is targeted by the antibody b12.</text>
</comment>
<dbReference type="GO" id="GO:0039654">
    <property type="term" value="P:fusion of virus membrane with host endosome membrane"/>
    <property type="evidence" value="ECO:0007669"/>
    <property type="project" value="UniProtKB-UniRule"/>
</dbReference>
<feature type="region of interest" description="Disordered" evidence="34">
    <location>
        <begin position="714"/>
        <end position="735"/>
    </location>
</feature>
<feature type="chain" id="PRO_5023405668" description="Envelope glycoprotein gp160" evidence="32">
    <location>
        <begin position="32"/>
        <end position="850"/>
    </location>
</feature>
<comment type="similarity">
    <text evidence="32">Belongs to the HIV-1 env protein family.</text>
</comment>
<dbReference type="GO" id="GO:0019062">
    <property type="term" value="P:virion attachment to host cell"/>
    <property type="evidence" value="ECO:0007669"/>
    <property type="project" value="UniProtKB-UniRule"/>
</dbReference>
<evidence type="ECO:0000256" key="12">
    <source>
        <dbReference type="ARBA" id="ARBA00022595"/>
    </source>
</evidence>
<evidence type="ECO:0000256" key="26">
    <source>
        <dbReference type="ARBA" id="ARBA00023139"/>
    </source>
</evidence>
<evidence type="ECO:0000259" key="36">
    <source>
        <dbReference type="Pfam" id="PF00517"/>
    </source>
</evidence>
<keyword evidence="15 32" id="KW-0053">Apoptosis</keyword>
<evidence type="ECO:0000256" key="16">
    <source>
        <dbReference type="ARBA" id="ARBA00022729"/>
    </source>
</evidence>
<dbReference type="FunFam" id="2.170.40.20:FF:000003">
    <property type="entry name" value="Envelope glycoprotein gp160"/>
    <property type="match status" value="1"/>
</dbReference>
<feature type="disulfide bond" evidence="32">
    <location>
        <begin position="53"/>
        <end position="73"/>
    </location>
</feature>
<dbReference type="GO" id="GO:0019064">
    <property type="term" value="P:fusion of virus membrane with host plasma membrane"/>
    <property type="evidence" value="ECO:0007669"/>
    <property type="project" value="UniProtKB-UniRule"/>
</dbReference>
<name>Q3S463_HV1</name>
<dbReference type="InterPro" id="IPR000328">
    <property type="entry name" value="GP41-like"/>
</dbReference>
<keyword evidence="12 32" id="KW-1162">Viral penetration into host cytoplasm</keyword>
<evidence type="ECO:0000259" key="35">
    <source>
        <dbReference type="Pfam" id="PF00516"/>
    </source>
</evidence>
<keyword evidence="24 32" id="KW-0175">Coiled coil</keyword>
<keyword evidence="17 32" id="KW-1161">Viral attachment to host cell</keyword>
<keyword evidence="31 32" id="KW-1160">Virus entry into host cell</keyword>
<evidence type="ECO:0000313" key="37">
    <source>
        <dbReference type="EMBL" id="ABA02457.1"/>
    </source>
</evidence>
<feature type="domain" description="Human immunodeficiency virus 1 envelope glycoprotein Gp120" evidence="35">
    <location>
        <begin position="136"/>
        <end position="504"/>
    </location>
</feature>
<comment type="miscellaneous">
    <text evidence="32">HIV-1 lineages are divided in three main groups, M (for Major), O (for Outlier), and N (for New, or Non-M, Non-O). The vast majority of strains found worldwide belong to the group M. Group O seems to be endemic to and largely confined to Cameroon and neighboring countries in West Central Africa, where these viruses represent a small minority of HIV-1 strains. The group N is represented by a limited number of isolates from Cameroonian persons. The group M is further subdivided in 9 clades or subtypes (A to D, F to H, J and K).</text>
</comment>
<feature type="coiled-coil region" evidence="32">
    <location>
        <begin position="626"/>
        <end position="660"/>
    </location>
</feature>
<keyword evidence="18 32" id="KW-0946">Virion</keyword>
<evidence type="ECO:0000256" key="18">
    <source>
        <dbReference type="ARBA" id="ARBA00022844"/>
    </source>
</evidence>
<feature type="disulfide bond" evidence="32">
    <location>
        <begin position="214"/>
        <end position="243"/>
    </location>
</feature>
<proteinExistence type="inferred from homology"/>
<keyword evidence="16 32" id="KW-0732">Signal</keyword>
<feature type="lipid moiety-binding region" description="S-palmitoyl cysteine; by host" evidence="32">
    <location>
        <position position="757"/>
    </location>
</feature>
<dbReference type="GO" id="GO:0044175">
    <property type="term" value="C:host cell endosome membrane"/>
    <property type="evidence" value="ECO:0007669"/>
    <property type="project" value="UniProtKB-SubCell"/>
</dbReference>
<evidence type="ECO:0000256" key="15">
    <source>
        <dbReference type="ARBA" id="ARBA00022703"/>
    </source>
</evidence>
<sequence length="850" mass="96639">MRVKGIQRNWQHLWTWWTLSLGLVIICSASENLWVTVYYGVPVWENADTPLFCASDAKAYSAEKHNVWATHACVPTDPNPREIGLKNVTEKFNMWKNSMVEQMHEDIISLWDESLKPCVKLTPLCVTLTCTDVRNNCTRNNTVCNNEEIIKNCSFNTTTEIRDKKKTEYALFYKLDVVPLNDNNSSYRLINCNVSAIKQACPKVSFEPIPIHYCAPAGFAILKCRDKNFNGTGTCKNVSTVQCTHGIKPVVSTQLLLNGSLAEEKIVIRSENITDNAKIIIVQFNETVEINCTRPNNNTRKSIRIGPGQVFYATGEIIGNIREAYCNVSRTKWNGMIQKVKAQLQEIENFKNKSISFNSSTGGDLEITTHSFNCRGEFFYCNTSGLFNNISGWFNSTSNSTSNSNDTIRLPCKIKQIVRMWQRVGQAMYAPPIAGDIICRSNITGLLVTRDGGPNSTEEIFRPGGGDMRDNWRSELYKYKIVKIKPLGIAPTKARRRVVQREKRAVGLGAFFLGFLGTAGSTMGAASLTLTVQARQLLSGIVQQQSNLLRAIEAQQHLLQLTVWGIKQLQARVLAVERYLRDQQLLGIWGCSGKLICTTNVPWNTSWSNKSYGEIWDNMTWIQWDREVSNYTQQIYSLIEQSQNQQEKNEQDLLALDKWASLWSWFDITRWLWYIKIFIMIVGGLIGLRIVFAVLSIVNRVRQGYSPLSFQTLTRHQRGPDRPEGIEEGDGEQGRDRSIRLVSGFFSLAWDDVRSLCLWSYHRLRDFTLIAARTVELLGRSSLQGLRLGWEGLKYLWNLLLYWGQELKNSAINLLDTTAIAVANWTDRVIEVAQRTGRAVLNVPRRIRQG</sequence>
<feature type="disulfide bond" evidence="32">
    <location>
        <begin position="224"/>
        <end position="235"/>
    </location>
</feature>
<evidence type="ECO:0000256" key="25">
    <source>
        <dbReference type="ARBA" id="ARBA00023136"/>
    </source>
</evidence>
<dbReference type="InterPro" id="IPR036377">
    <property type="entry name" value="Gp120_core_sf"/>
</dbReference>
<evidence type="ECO:0000256" key="34">
    <source>
        <dbReference type="SAM" id="MobiDB-lite"/>
    </source>
</evidence>
<keyword evidence="11 32" id="KW-0945">Host-virus interaction</keyword>
<dbReference type="GO" id="GO:1903911">
    <property type="term" value="P:positive regulation of receptor clustering"/>
    <property type="evidence" value="ECO:0007669"/>
    <property type="project" value="UniProtKB-UniRule"/>
</dbReference>
<evidence type="ECO:0000256" key="33">
    <source>
        <dbReference type="RuleBase" id="RU363095"/>
    </source>
</evidence>
<evidence type="ECO:0000256" key="19">
    <source>
        <dbReference type="ARBA" id="ARBA00022870"/>
    </source>
</evidence>
<comment type="domain">
    <text evidence="32">Some of the most genetically diverse regions of the viral genome are present in Env. They are called variable regions 1 through 5 (V1 through V5). Coreceptor usage of gp120 is determined mainly by the primary structure of the third variable region (V3) in the outer domain of gp120. The sequence of V3 determines which coreceptor, CCR5 and/or CXCR4 (corresponding to R5/macrophage, X4/T cell and R5X4/T cell and macrophage tropism), is used to trigger the fusion potential of the Env complex, and hence which cells the virus can infect. Binding to CCR5 involves a region adjacent in addition to V3.</text>
</comment>
<dbReference type="GO" id="GO:0005198">
    <property type="term" value="F:structural molecule activity"/>
    <property type="evidence" value="ECO:0007669"/>
    <property type="project" value="UniProtKB-UniRule"/>
</dbReference>
<comment type="domain">
    <text evidence="32 33">The 17 amino acids long immunosuppressive region is present in many retroviral envelope proteins. Synthetic peptides derived from this relatively conserved sequence inhibit immune function in vitro and in vivo.</text>
</comment>
<keyword evidence="19 32" id="KW-1043">Host membrane</keyword>
<feature type="domain" description="Retroviral envelope protein GP41-like" evidence="36">
    <location>
        <begin position="523"/>
        <end position="715"/>
    </location>
</feature>
<dbReference type="InterPro" id="IPR037527">
    <property type="entry name" value="Gp160"/>
</dbReference>
<comment type="domain">
    <text evidence="32">The membrane proximal external region (MPER) present in gp41 is a tryptophan-rich region recognized by the antibodies 2F5, Z13, and 4E10. MPER seems to play a role in fusion.</text>
</comment>
<dbReference type="FunFam" id="2.170.40.20:FF:000004">
    <property type="entry name" value="Envelope glycoprotein gp160"/>
    <property type="match status" value="1"/>
</dbReference>
<keyword evidence="7 32" id="KW-1168">Fusion of virus membrane with host membrane</keyword>
<dbReference type="Gene3D" id="1.10.287.210">
    <property type="match status" value="1"/>
</dbReference>
<keyword evidence="8 32" id="KW-1170">Fusion of virus membrane with host endosomal membrane</keyword>
<keyword evidence="27 32" id="KW-1015">Disulfide bond</keyword>
<keyword evidence="26 32" id="KW-0564">Palmitate</keyword>
<dbReference type="GO" id="GO:0075512">
    <property type="term" value="P:clathrin-dependent endocytosis of virus by host cell"/>
    <property type="evidence" value="ECO:0007669"/>
    <property type="project" value="UniProtKB-UniRule"/>
</dbReference>
<evidence type="ECO:0000256" key="14">
    <source>
        <dbReference type="ARBA" id="ARBA00022692"/>
    </source>
</evidence>
<dbReference type="HAMAP" id="MF_04083">
    <property type="entry name" value="HIV_ENV"/>
    <property type="match status" value="1"/>
</dbReference>
<dbReference type="InterPro" id="IPR000777">
    <property type="entry name" value="HIV1_Gp120"/>
</dbReference>
<evidence type="ECO:0000256" key="9">
    <source>
        <dbReference type="ARBA" id="ARBA00022511"/>
    </source>
</evidence>
<evidence type="ECO:0000256" key="28">
    <source>
        <dbReference type="ARBA" id="ARBA00023180"/>
    </source>
</evidence>
<feature type="region of interest" description="Immunosuppression" evidence="32">
    <location>
        <begin position="567"/>
        <end position="585"/>
    </location>
</feature>
<dbReference type="GO" id="GO:0019031">
    <property type="term" value="C:viral envelope"/>
    <property type="evidence" value="ECO:0007669"/>
    <property type="project" value="UniProtKB-KW"/>
</dbReference>
<evidence type="ECO:0000256" key="7">
    <source>
        <dbReference type="ARBA" id="ARBA00022506"/>
    </source>
</evidence>
<comment type="PTM">
    <text evidence="32">Palmitoylation of the transmembrane protein and of Env polyprotein (prior to its proteolytic cleavage) is essential for their association with host cell membrane lipid rafts. Palmitoylation is therefore required for envelope trafficking to classical lipid rafts, but not for viral replication.</text>
</comment>
<comment type="miscellaneous">
    <text evidence="32">Inhibitors targeting HIV-1 viral envelope proteins are used as antiretroviral drugs. Attachment of virions to the cell surface via non-specific interactions and CD4 binding can be blocked by inhibitors that include cyanovirin-N, cyclotriazadisulfonamide analogs, PRO 2000, TNX 355 and PRO 542. In addition, BMS 806 can block CD4-induced conformational changes. Env interactions with the coreceptor molecules can be targeted by CCR5 antagonists including SCH-D, maraviroc (UK 427857) and aplaviroc (GW 873140), and the CXCR4 antagonist AMD 070. Fusion of viral and cellular membranes can be inhibited by peptides such as enfuvirtide and tifuvirtide (T 1249). Resistance to inhibitors associated with mutations in Env are observed. Most of the time, single mutations confer only a modest reduction in drug susceptibility. Combination of several mutations is usually required to develop a high-level drug resistance.</text>
</comment>
<evidence type="ECO:0000256" key="3">
    <source>
        <dbReference type="ARBA" id="ARBA00004505"/>
    </source>
</evidence>
<dbReference type="EMBL" id="DQ168573">
    <property type="protein sequence ID" value="ABA02457.1"/>
    <property type="molecule type" value="Genomic_DNA"/>
</dbReference>
<evidence type="ECO:0000256" key="23">
    <source>
        <dbReference type="ARBA" id="ARBA00023046"/>
    </source>
</evidence>
<feature type="disulfide bond" evidence="32">
    <location>
        <begin position="591"/>
        <end position="597"/>
    </location>
</feature>
<evidence type="ECO:0000256" key="10">
    <source>
        <dbReference type="ARBA" id="ARBA00022570"/>
    </source>
</evidence>
<accession>Q3S463</accession>
<comment type="caution">
    <text evidence="32">Lacks conserved residue(s) required for the propagation of feature annotation.</text>
</comment>
<dbReference type="FunFam" id="1.20.5.490:FF:000001">
    <property type="entry name" value="Envelope glycoprotein gp160"/>
    <property type="match status" value="1"/>
</dbReference>
<evidence type="ECO:0000256" key="31">
    <source>
        <dbReference type="ARBA" id="ARBA00023296"/>
    </source>
</evidence>
<keyword evidence="9 32" id="KW-1032">Host cell membrane</keyword>
<organismHost>
    <name type="scientific">Homo sapiens</name>
    <name type="common">Human</name>
    <dbReference type="NCBI Taxonomy" id="9606"/>
</organismHost>
<keyword evidence="25 32" id="KW-0472">Membrane</keyword>
<feature type="region of interest" description="Fusion peptide" evidence="32">
    <location>
        <begin position="505"/>
        <end position="525"/>
    </location>
</feature>
<feature type="topological domain" description="Cytoplasmic" evidence="32">
    <location>
        <begin position="699"/>
        <end position="850"/>
    </location>
</feature>
<keyword evidence="13 32" id="KW-0165">Cleavage on pair of basic residues</keyword>
<evidence type="ECO:0000256" key="22">
    <source>
        <dbReference type="ARBA" id="ARBA00022989"/>
    </source>
</evidence>
<dbReference type="Pfam" id="PF00517">
    <property type="entry name" value="GP41"/>
    <property type="match status" value="1"/>
</dbReference>
<keyword evidence="10 32" id="KW-1165">Clathrin-mediated endocytosis of virus by host</keyword>
<comment type="subunit">
    <text evidence="32">The mature envelope protein (Env) consists of a homotrimer of non-covalently associated gp120-gp41 heterodimers. The resulting complex protrudes from the virus surface as a spike. There seems to be as few as 10 spikes on the average virion. Surface protein gp120 interacts with host CD4, CCR5 and CXCR4. Gp120 also interacts with the C-type lectins CD209/DC-SIGN and CLEC4M/DC-SIGNR (collectively referred to as DC-SIGN(R)). Gp120 and gp41 interact with GalCer. Gp120 interacts with host ITGA4/ITGB7 complex; on CD4+ T-cells, this interaction results in rapid activation of integrin ITGAL/LFA-1, which facilitates efficient cell-to-cell spreading of HIV-1. Gp120 interacts with cell-associated heparan sulfate; this interaction increases virus infectivity on permissive cells and may be involved in infection of CD4- cells.</text>
</comment>
<evidence type="ECO:0000256" key="17">
    <source>
        <dbReference type="ARBA" id="ARBA00022804"/>
    </source>
</evidence>
<evidence type="ECO:0000256" key="30">
    <source>
        <dbReference type="ARBA" id="ARBA00023288"/>
    </source>
</evidence>
<keyword evidence="23 32" id="KW-1039">Host endosome</keyword>
<keyword evidence="30 32" id="KW-0449">Lipoprotein</keyword>
<evidence type="ECO:0000256" key="21">
    <source>
        <dbReference type="ARBA" id="ARBA00022890"/>
    </source>
</evidence>
<dbReference type="FunFam" id="1.10.287.210:FF:000001">
    <property type="entry name" value="Envelope glycoprotein gp160"/>
    <property type="match status" value="1"/>
</dbReference>
<feature type="chain" id="PRO_5023405669" description="Transmembrane protein gp41" evidence="32">
    <location>
        <begin position="505"/>
        <end position="850"/>
    </location>
</feature>
<evidence type="ECO:0000256" key="6">
    <source>
        <dbReference type="ARBA" id="ARBA00004650"/>
    </source>
</evidence>
<organism evidence="37 38">
    <name type="scientific">Human immunodeficiency virus type 1</name>
    <name type="common">HIV-1</name>
    <dbReference type="NCBI Taxonomy" id="11676"/>
    <lineage>
        <taxon>Viruses</taxon>
        <taxon>Riboviria</taxon>
        <taxon>Pararnavirae</taxon>
        <taxon>Artverviricota</taxon>
        <taxon>Revtraviricetes</taxon>
        <taxon>Ortervirales</taxon>
        <taxon>Retroviridae</taxon>
        <taxon>Orthoretrovirinae</taxon>
        <taxon>Lentivirus</taxon>
        <taxon>Lentivirus humimdef1</taxon>
    </lineage>
</organism>
<evidence type="ECO:0000256" key="27">
    <source>
        <dbReference type="ARBA" id="ARBA00023157"/>
    </source>
</evidence>
<gene>
    <name evidence="32 37" type="primary">env</name>
</gene>
<comment type="subcellular location">
    <molecule>Surface protein gp120</molecule>
    <subcellularLocation>
        <location evidence="32">Virion membrane</location>
        <topology evidence="32">Peripheral membrane protein</topology>
    </subcellularLocation>
    <subcellularLocation>
        <location evidence="32">Host cell membrane</location>
        <topology evidence="32">Peripheral membrane protein</topology>
    </subcellularLocation>
    <subcellularLocation>
        <location evidence="32">Host endosome membrane</location>
        <topology evidence="32">Single-pass type I membrane protein</topology>
    </subcellularLocation>
    <text evidence="32">The surface protein is not anchored to the viral envelope, but associates with the extravirion surface through its binding to TM. It is probably concentrated at the site of budding and incorporated into the virions possibly by contacts between the cytoplasmic tail of Env and the N-terminus of Gag.</text>
</comment>
<comment type="function">
    <text evidence="32">Surface protein gp120: Attaches the virus to the host lymphoid cell by binding to the primary receptor CD4. This interaction induces a structural rearrangement creating a high affinity binding site for a chemokine coreceptor like CXCR4 and/or CCR5. Acts as a ligand for CD209/DC-SIGN and CLEC4M/DC-SIGNR, which are respectively found on dendritic cells (DCs), and on endothelial cells of liver sinusoids and lymph node sinuses. These interactions allow capture of viral particles at mucosal surfaces by these cells and subsequent transmission to permissive cells. HIV subverts the migration properties of dendritic cells to gain access to CD4+ T-cells in lymph nodes. Virus transmission to permissive T-cells occurs either in trans (without DCs infection, through viral capture and transmission), or in cis (following DCs productive infection, through the usual CD4-gp120 interaction), thereby inducing a robust infection. In trans infection, bound virions remain infectious over days and it is proposed that they are not degraded, but protected in non-lysosomal acidic organelles within the DCs close to the cell membrane thus contributing to the viral infectious potential during DCs' migration from the periphery to the lymphoid tissues. On arrival at lymphoid tissues, intact virions recycle back to DCs' cell surface allowing virus transmission to CD4+ T-cells.</text>
</comment>
<reference evidence="37 38" key="1">
    <citation type="submission" date="2005-08" db="EMBL/GenBank/DDBJ databases">
        <title>HIV Subtype and Drug Resistance Patterns among Drug Naive Persons in Jos, Nigeria.</title>
        <authorList>
            <person name="Carr J.K."/>
            <person name="Lar P."/>
            <person name="Bemis K."/>
            <person name="Jelpe J."/>
            <person name="Ayuba L."/>
            <person name="Zella D."/>
            <person name="Blattner W."/>
            <person name="Kanki P."/>
            <person name="Abimiku A.G."/>
        </authorList>
    </citation>
    <scope>NUCLEOTIDE SEQUENCE [LARGE SCALE GENOMIC DNA]</scope>
    <source>
        <strain evidence="37">01NGPL0567</strain>
    </source>
</reference>
<comment type="PTM">
    <text evidence="32">Specific enzymatic cleavages in vivo yield mature proteins. Envelope glycoproteins are synthesized as a inactive precursor that is heavily N-glycosylated and processed likely by host cell furin in the Golgi to yield the mature SU and TM proteins. The cleavage site between SU and TM requires the minimal sequence [KR]-X-[KR]-R. About 2 of the 9 disulfide bonds of gp41 are reduced by P4HB/PDI, following binding to CD4 receptor.</text>
</comment>